<keyword evidence="2" id="KW-1185">Reference proteome</keyword>
<accession>A0AAE1T7K4</accession>
<protein>
    <submittedName>
        <fullName evidence="1">Uncharacterized protein</fullName>
    </submittedName>
</protein>
<sequence>MLPDRLFDLQLINQDGAPDDGTRLLHITAGPYDCVWTGRSISRCSWADYILSRDHTLPLDYYNTKKLIKNLGLPMEKIDACRNGYMLYWKDDIDVDYCKFCREARYKPTRERNPNCKKTLYAILSYLVLTPRLQRLYALEATAE</sequence>
<comment type="caution">
    <text evidence="1">The sequence shown here is derived from an EMBL/GenBank/DDBJ whole genome shotgun (WGS) entry which is preliminary data.</text>
</comment>
<evidence type="ECO:0000313" key="1">
    <source>
        <dbReference type="EMBL" id="KAK4383082.1"/>
    </source>
</evidence>
<reference evidence="1" key="1">
    <citation type="submission" date="2020-06" db="EMBL/GenBank/DDBJ databases">
        <authorList>
            <person name="Li T."/>
            <person name="Hu X."/>
            <person name="Zhang T."/>
            <person name="Song X."/>
            <person name="Zhang H."/>
            <person name="Dai N."/>
            <person name="Sheng W."/>
            <person name="Hou X."/>
            <person name="Wei L."/>
        </authorList>
    </citation>
    <scope>NUCLEOTIDE SEQUENCE</scope>
    <source>
        <strain evidence="1">K16</strain>
        <tissue evidence="1">Leaf</tissue>
    </source>
</reference>
<dbReference type="AlphaFoldDB" id="A0AAE1T7K4"/>
<dbReference type="PANTHER" id="PTHR10775:SF188">
    <property type="entry name" value="TRANSPOSASE-ASSOCIATED DOMAIN-CONTAINING PROTEIN"/>
    <property type="match status" value="1"/>
</dbReference>
<organism evidence="1 2">
    <name type="scientific">Sesamum angolense</name>
    <dbReference type="NCBI Taxonomy" id="2727404"/>
    <lineage>
        <taxon>Eukaryota</taxon>
        <taxon>Viridiplantae</taxon>
        <taxon>Streptophyta</taxon>
        <taxon>Embryophyta</taxon>
        <taxon>Tracheophyta</taxon>
        <taxon>Spermatophyta</taxon>
        <taxon>Magnoliopsida</taxon>
        <taxon>eudicotyledons</taxon>
        <taxon>Gunneridae</taxon>
        <taxon>Pentapetalae</taxon>
        <taxon>asterids</taxon>
        <taxon>lamiids</taxon>
        <taxon>Lamiales</taxon>
        <taxon>Pedaliaceae</taxon>
        <taxon>Sesamum</taxon>
    </lineage>
</organism>
<proteinExistence type="predicted"/>
<evidence type="ECO:0000313" key="2">
    <source>
        <dbReference type="Proteomes" id="UP001289374"/>
    </source>
</evidence>
<reference evidence="1" key="2">
    <citation type="journal article" date="2024" name="Plant">
        <title>Genomic evolution and insights into agronomic trait innovations of Sesamum species.</title>
        <authorList>
            <person name="Miao H."/>
            <person name="Wang L."/>
            <person name="Qu L."/>
            <person name="Liu H."/>
            <person name="Sun Y."/>
            <person name="Le M."/>
            <person name="Wang Q."/>
            <person name="Wei S."/>
            <person name="Zheng Y."/>
            <person name="Lin W."/>
            <person name="Duan Y."/>
            <person name="Cao H."/>
            <person name="Xiong S."/>
            <person name="Wang X."/>
            <person name="Wei L."/>
            <person name="Li C."/>
            <person name="Ma Q."/>
            <person name="Ju M."/>
            <person name="Zhao R."/>
            <person name="Li G."/>
            <person name="Mu C."/>
            <person name="Tian Q."/>
            <person name="Mei H."/>
            <person name="Zhang T."/>
            <person name="Gao T."/>
            <person name="Zhang H."/>
        </authorList>
    </citation>
    <scope>NUCLEOTIDE SEQUENCE</scope>
    <source>
        <strain evidence="1">K16</strain>
    </source>
</reference>
<name>A0AAE1T7K4_9LAMI</name>
<dbReference type="Proteomes" id="UP001289374">
    <property type="component" value="Unassembled WGS sequence"/>
</dbReference>
<dbReference type="EMBL" id="JACGWL010000614">
    <property type="protein sequence ID" value="KAK4383082.1"/>
    <property type="molecule type" value="Genomic_DNA"/>
</dbReference>
<dbReference type="PANTHER" id="PTHR10775">
    <property type="entry name" value="OS08G0208400 PROTEIN"/>
    <property type="match status" value="1"/>
</dbReference>
<gene>
    <name evidence="1" type="ORF">Sango_2812000</name>
</gene>